<feature type="compositionally biased region" description="Basic and acidic residues" evidence="1">
    <location>
        <begin position="1"/>
        <end position="10"/>
    </location>
</feature>
<reference evidence="2 3" key="2">
    <citation type="journal article" date="2012" name="PLoS Pathog.">
        <title>Diverse lifestyles and strategies of plant pathogenesis encoded in the genomes of eighteen Dothideomycetes fungi.</title>
        <authorList>
            <person name="Ohm R.A."/>
            <person name="Feau N."/>
            <person name="Henrissat B."/>
            <person name="Schoch C.L."/>
            <person name="Horwitz B.A."/>
            <person name="Barry K.W."/>
            <person name="Condon B.J."/>
            <person name="Copeland A.C."/>
            <person name="Dhillon B."/>
            <person name="Glaser F."/>
            <person name="Hesse C.N."/>
            <person name="Kosti I."/>
            <person name="LaButti K."/>
            <person name="Lindquist E.A."/>
            <person name="Lucas S."/>
            <person name="Salamov A.A."/>
            <person name="Bradshaw R.E."/>
            <person name="Ciuffetti L."/>
            <person name="Hamelin R.C."/>
            <person name="Kema G.H.J."/>
            <person name="Lawrence C."/>
            <person name="Scott J.A."/>
            <person name="Spatafora J.W."/>
            <person name="Turgeon B.G."/>
            <person name="de Wit P.J.G.M."/>
            <person name="Zhong S."/>
            <person name="Goodwin S.B."/>
            <person name="Grigoriev I.V."/>
        </authorList>
    </citation>
    <scope>NUCLEOTIDE SEQUENCE [LARGE SCALE GENOMIC DNA]</scope>
    <source>
        <strain evidence="3">NZE10 / CBS 128990</strain>
    </source>
</reference>
<evidence type="ECO:0000313" key="3">
    <source>
        <dbReference type="Proteomes" id="UP000016933"/>
    </source>
</evidence>
<dbReference type="EMBL" id="KB446542">
    <property type="protein sequence ID" value="EME41912.1"/>
    <property type="molecule type" value="Genomic_DNA"/>
</dbReference>
<sequence>MHSHPKRDEDGYSTLDLSNFPEQGRPGYIDEEEAALPEISYHDAYGKLISWEDVNRLAAEEVDREANDTLHVMYPDQYPCTTRASVPLSSLRDPHQML</sequence>
<name>N1PHQ8_DOTSN</name>
<dbReference type="HOGENOM" id="CLU_2333596_0_0_1"/>
<feature type="region of interest" description="Disordered" evidence="1">
    <location>
        <begin position="1"/>
        <end position="27"/>
    </location>
</feature>
<accession>N1PHQ8</accession>
<organism evidence="2 3">
    <name type="scientific">Dothistroma septosporum (strain NZE10 / CBS 128990)</name>
    <name type="common">Red band needle blight fungus</name>
    <name type="synonym">Mycosphaerella pini</name>
    <dbReference type="NCBI Taxonomy" id="675120"/>
    <lineage>
        <taxon>Eukaryota</taxon>
        <taxon>Fungi</taxon>
        <taxon>Dikarya</taxon>
        <taxon>Ascomycota</taxon>
        <taxon>Pezizomycotina</taxon>
        <taxon>Dothideomycetes</taxon>
        <taxon>Dothideomycetidae</taxon>
        <taxon>Mycosphaerellales</taxon>
        <taxon>Mycosphaerellaceae</taxon>
        <taxon>Dothistroma</taxon>
    </lineage>
</organism>
<dbReference type="AlphaFoldDB" id="N1PHQ8"/>
<evidence type="ECO:0000313" key="2">
    <source>
        <dbReference type="EMBL" id="EME41912.1"/>
    </source>
</evidence>
<proteinExistence type="predicted"/>
<gene>
    <name evidence="2" type="ORF">DOTSEDRAFT_27020</name>
</gene>
<keyword evidence="3" id="KW-1185">Reference proteome</keyword>
<dbReference type="OrthoDB" id="10552029at2759"/>
<protein>
    <submittedName>
        <fullName evidence="2">Uncharacterized protein</fullName>
    </submittedName>
</protein>
<reference evidence="3" key="1">
    <citation type="journal article" date="2012" name="PLoS Genet.">
        <title>The genomes of the fungal plant pathogens Cladosporium fulvum and Dothistroma septosporum reveal adaptation to different hosts and lifestyles but also signatures of common ancestry.</title>
        <authorList>
            <person name="de Wit P.J.G.M."/>
            <person name="van der Burgt A."/>
            <person name="Oekmen B."/>
            <person name="Stergiopoulos I."/>
            <person name="Abd-Elsalam K.A."/>
            <person name="Aerts A.L."/>
            <person name="Bahkali A.H."/>
            <person name="Beenen H.G."/>
            <person name="Chettri P."/>
            <person name="Cox M.P."/>
            <person name="Datema E."/>
            <person name="de Vries R.P."/>
            <person name="Dhillon B."/>
            <person name="Ganley A.R."/>
            <person name="Griffiths S.A."/>
            <person name="Guo Y."/>
            <person name="Hamelin R.C."/>
            <person name="Henrissat B."/>
            <person name="Kabir M.S."/>
            <person name="Jashni M.K."/>
            <person name="Kema G."/>
            <person name="Klaubauf S."/>
            <person name="Lapidus A."/>
            <person name="Levasseur A."/>
            <person name="Lindquist E."/>
            <person name="Mehrabi R."/>
            <person name="Ohm R.A."/>
            <person name="Owen T.J."/>
            <person name="Salamov A."/>
            <person name="Schwelm A."/>
            <person name="Schijlen E."/>
            <person name="Sun H."/>
            <person name="van den Burg H.A."/>
            <person name="van Ham R.C.H.J."/>
            <person name="Zhang S."/>
            <person name="Goodwin S.B."/>
            <person name="Grigoriev I.V."/>
            <person name="Collemare J."/>
            <person name="Bradshaw R.E."/>
        </authorList>
    </citation>
    <scope>NUCLEOTIDE SEQUENCE [LARGE SCALE GENOMIC DNA]</scope>
    <source>
        <strain evidence="3">NZE10 / CBS 128990</strain>
    </source>
</reference>
<evidence type="ECO:0000256" key="1">
    <source>
        <dbReference type="SAM" id="MobiDB-lite"/>
    </source>
</evidence>
<dbReference type="Proteomes" id="UP000016933">
    <property type="component" value="Unassembled WGS sequence"/>
</dbReference>